<dbReference type="Pfam" id="PF07179">
    <property type="entry name" value="SseB"/>
    <property type="match status" value="2"/>
</dbReference>
<feature type="domain" description="SseB protein N-terminal" evidence="1">
    <location>
        <begin position="31"/>
        <end position="125"/>
    </location>
</feature>
<dbReference type="RefSeq" id="WP_119324066.1">
    <property type="nucleotide sequence ID" value="NZ_AP025739.1"/>
</dbReference>
<proteinExistence type="predicted"/>
<dbReference type="KEGG" id="ccot:CCAX7_39580"/>
<dbReference type="EMBL" id="AP025739">
    <property type="protein sequence ID" value="BDI31907.1"/>
    <property type="molecule type" value="Genomic_DNA"/>
</dbReference>
<reference evidence="2 3" key="1">
    <citation type="journal article" date="2019" name="Int. J. Syst. Evol. Microbiol.">
        <title>Capsulimonas corticalis gen. nov., sp. nov., an aerobic capsulated bacterium, of a novel bacterial order, Capsulimonadales ord. nov., of the class Armatimonadia of the phylum Armatimonadetes.</title>
        <authorList>
            <person name="Li J."/>
            <person name="Kudo C."/>
            <person name="Tonouchi A."/>
        </authorList>
    </citation>
    <scope>NUCLEOTIDE SEQUENCE [LARGE SCALE GENOMIC DNA]</scope>
    <source>
        <strain evidence="2 3">AX-7</strain>
    </source>
</reference>
<evidence type="ECO:0000259" key="1">
    <source>
        <dbReference type="Pfam" id="PF07179"/>
    </source>
</evidence>
<evidence type="ECO:0000313" key="2">
    <source>
        <dbReference type="EMBL" id="BDI31907.1"/>
    </source>
</evidence>
<evidence type="ECO:0000313" key="3">
    <source>
        <dbReference type="Proteomes" id="UP000287394"/>
    </source>
</evidence>
<accession>A0A402D3D1</accession>
<organism evidence="2 3">
    <name type="scientific">Capsulimonas corticalis</name>
    <dbReference type="NCBI Taxonomy" id="2219043"/>
    <lineage>
        <taxon>Bacteria</taxon>
        <taxon>Bacillati</taxon>
        <taxon>Armatimonadota</taxon>
        <taxon>Armatimonadia</taxon>
        <taxon>Capsulimonadales</taxon>
        <taxon>Capsulimonadaceae</taxon>
        <taxon>Capsulimonas</taxon>
    </lineage>
</organism>
<protein>
    <recommendedName>
        <fullName evidence="1">SseB protein N-terminal domain-containing protein</fullName>
    </recommendedName>
</protein>
<feature type="domain" description="SseB protein N-terminal" evidence="1">
    <location>
        <begin position="162"/>
        <end position="283"/>
    </location>
</feature>
<gene>
    <name evidence="2" type="ORF">CCAX7_39580</name>
</gene>
<name>A0A402D3D1_9BACT</name>
<keyword evidence="3" id="KW-1185">Reference proteome</keyword>
<sequence>MNQPDVQEEPLNNVELESAILGLRMALTPEEEVEAREHFLTVLRDSTLSVPTVTPTPTAPDGSILPNADITFVVAQTQEGVSGVPGFTTLGQLRGTLPDVQNGMFLTGAQLGGILGNSPHKLFVDGPEMHVEVSQEELVFMAQSAQKVIEDQQAAANHNVLLEQAIAEFKNDDSTASREALINAFGNGFCRLPVATEADKDTPVVVLRLGDPNQPETVQEVPLLTDQELLLAFTGEEALGAWSDAERNVIALPGGMIAQLIAQTGVGGVVINKGAENSATIKVEQNQLVVA</sequence>
<dbReference type="InterPro" id="IPR009839">
    <property type="entry name" value="SseB_N"/>
</dbReference>
<dbReference type="Proteomes" id="UP000287394">
    <property type="component" value="Chromosome"/>
</dbReference>
<dbReference type="AlphaFoldDB" id="A0A402D3D1"/>